<name>A0ABW2ERW7_9BACI</name>
<organism evidence="3 4">
    <name type="scientific">Halobacillus seohaensis</name>
    <dbReference type="NCBI Taxonomy" id="447421"/>
    <lineage>
        <taxon>Bacteria</taxon>
        <taxon>Bacillati</taxon>
        <taxon>Bacillota</taxon>
        <taxon>Bacilli</taxon>
        <taxon>Bacillales</taxon>
        <taxon>Bacillaceae</taxon>
        <taxon>Halobacillus</taxon>
    </lineage>
</organism>
<proteinExistence type="predicted"/>
<reference evidence="4" key="1">
    <citation type="journal article" date="2019" name="Int. J. Syst. Evol. Microbiol.">
        <title>The Global Catalogue of Microorganisms (GCM) 10K type strain sequencing project: providing services to taxonomists for standard genome sequencing and annotation.</title>
        <authorList>
            <consortium name="The Broad Institute Genomics Platform"/>
            <consortium name="The Broad Institute Genome Sequencing Center for Infectious Disease"/>
            <person name="Wu L."/>
            <person name="Ma J."/>
        </authorList>
    </citation>
    <scope>NUCLEOTIDE SEQUENCE [LARGE SCALE GENOMIC DNA]</scope>
    <source>
        <strain evidence="4">CGMCC 4.1621</strain>
    </source>
</reference>
<protein>
    <recommendedName>
        <fullName evidence="2">Integrase SAM-like N-terminal domain-containing protein</fullName>
    </recommendedName>
</protein>
<accession>A0ABW2ERW7</accession>
<dbReference type="SUPFAM" id="SSF56349">
    <property type="entry name" value="DNA breaking-rejoining enzymes"/>
    <property type="match status" value="1"/>
</dbReference>
<comment type="caution">
    <text evidence="3">The sequence shown here is derived from an EMBL/GenBank/DDBJ whole genome shotgun (WGS) entry which is preliminary data.</text>
</comment>
<feature type="domain" description="Integrase SAM-like N-terminal" evidence="2">
    <location>
        <begin position="3"/>
        <end position="28"/>
    </location>
</feature>
<dbReference type="Pfam" id="PF14659">
    <property type="entry name" value="Phage_int_SAM_3"/>
    <property type="match status" value="1"/>
</dbReference>
<dbReference type="Proteomes" id="UP001596410">
    <property type="component" value="Unassembled WGS sequence"/>
</dbReference>
<dbReference type="EMBL" id="JBHSZV010000062">
    <property type="protein sequence ID" value="MFC7064012.1"/>
    <property type="molecule type" value="Genomic_DNA"/>
</dbReference>
<dbReference type="RefSeq" id="WP_204708369.1">
    <property type="nucleotide sequence ID" value="NZ_JBHSZV010000062.1"/>
</dbReference>
<dbReference type="InterPro" id="IPR011010">
    <property type="entry name" value="DNA_brk_join_enz"/>
</dbReference>
<sequence>MPNHILPHFGHLKVINIKRTHINKWMNDYAERDYSFGARLRYLSIIKSIFHYG</sequence>
<gene>
    <name evidence="3" type="ORF">ACFQIC_19640</name>
</gene>
<evidence type="ECO:0000313" key="3">
    <source>
        <dbReference type="EMBL" id="MFC7064012.1"/>
    </source>
</evidence>
<evidence type="ECO:0000259" key="2">
    <source>
        <dbReference type="Pfam" id="PF14659"/>
    </source>
</evidence>
<dbReference type="InterPro" id="IPR004107">
    <property type="entry name" value="Integrase_SAM-like_N"/>
</dbReference>
<keyword evidence="1" id="KW-0238">DNA-binding</keyword>
<dbReference type="InterPro" id="IPR010998">
    <property type="entry name" value="Integrase_recombinase_N"/>
</dbReference>
<evidence type="ECO:0000313" key="4">
    <source>
        <dbReference type="Proteomes" id="UP001596410"/>
    </source>
</evidence>
<keyword evidence="4" id="KW-1185">Reference proteome</keyword>
<evidence type="ECO:0000256" key="1">
    <source>
        <dbReference type="ARBA" id="ARBA00023125"/>
    </source>
</evidence>
<dbReference type="Gene3D" id="1.10.150.130">
    <property type="match status" value="1"/>
</dbReference>